<evidence type="ECO:0000313" key="1">
    <source>
        <dbReference type="EMBL" id="BBE33134.1"/>
    </source>
</evidence>
<dbReference type="Proteomes" id="UP000275727">
    <property type="component" value="Chromosome"/>
</dbReference>
<dbReference type="EMBL" id="AP018711">
    <property type="protein sequence ID" value="BBE33134.1"/>
    <property type="molecule type" value="Genomic_DNA"/>
</dbReference>
<dbReference type="KEGG" id="smic:SmB9_07920"/>
<organism evidence="1 2">
    <name type="scientific">Sphingosinicella microcystinivorans</name>
    <dbReference type="NCBI Taxonomy" id="335406"/>
    <lineage>
        <taxon>Bacteria</taxon>
        <taxon>Pseudomonadati</taxon>
        <taxon>Pseudomonadota</taxon>
        <taxon>Alphaproteobacteria</taxon>
        <taxon>Sphingomonadales</taxon>
        <taxon>Sphingosinicellaceae</taxon>
        <taxon>Sphingosinicella</taxon>
    </lineage>
</organism>
<protein>
    <submittedName>
        <fullName evidence="1">Uncharacterized protein</fullName>
    </submittedName>
</protein>
<name>A0AAD1FZZ9_SPHMI</name>
<accession>A0AAD1FZZ9</accession>
<sequence length="110" mass="12269">MVILRAISDLLRKGVSVKKLKVAIDKLSTENGLKFIPNGIEYNSEIIRYFITDGVDIYFRGSKGNPLSITSDGQISFAFVIDFSDIHASLKRDAGKYFPEVSPKKTAARR</sequence>
<gene>
    <name evidence="1" type="ORF">SmB9_07920</name>
</gene>
<reference evidence="1 2" key="1">
    <citation type="submission" date="2018-06" db="EMBL/GenBank/DDBJ databases">
        <title>Complete Genome Sequence of the Microcystin-Degrading Bacterium Sphingosinicella microcystinivorans Strain B-9.</title>
        <authorList>
            <person name="Jin H."/>
            <person name="Nishizawa T."/>
            <person name="Guo Y."/>
            <person name="Nishizawa A."/>
            <person name="Park H."/>
            <person name="Kato H."/>
            <person name="Tsuji K."/>
            <person name="Harada K."/>
        </authorList>
    </citation>
    <scope>NUCLEOTIDE SEQUENCE [LARGE SCALE GENOMIC DNA]</scope>
    <source>
        <strain evidence="1 2">B9</strain>
    </source>
</reference>
<evidence type="ECO:0000313" key="2">
    <source>
        <dbReference type="Proteomes" id="UP000275727"/>
    </source>
</evidence>
<proteinExistence type="predicted"/>
<dbReference type="AlphaFoldDB" id="A0AAD1FZZ9"/>